<dbReference type="Proteomes" id="UP000177026">
    <property type="component" value="Unassembled WGS sequence"/>
</dbReference>
<protein>
    <recommendedName>
        <fullName evidence="4">Bacterial spore germination immunoglobulin-like domain-containing protein</fullName>
    </recommendedName>
</protein>
<evidence type="ECO:0000313" key="2">
    <source>
        <dbReference type="EMBL" id="OGK18456.1"/>
    </source>
</evidence>
<dbReference type="EMBL" id="MFZI01000070">
    <property type="protein sequence ID" value="OGK18456.1"/>
    <property type="molecule type" value="Genomic_DNA"/>
</dbReference>
<reference evidence="2 3" key="1">
    <citation type="journal article" date="2016" name="Nat. Commun.">
        <title>Thousands of microbial genomes shed light on interconnected biogeochemical processes in an aquifer system.</title>
        <authorList>
            <person name="Anantharaman K."/>
            <person name="Brown C.T."/>
            <person name="Hug L.A."/>
            <person name="Sharon I."/>
            <person name="Castelle C.J."/>
            <person name="Probst A.J."/>
            <person name="Thomas B.C."/>
            <person name="Singh A."/>
            <person name="Wilkins M.J."/>
            <person name="Karaoz U."/>
            <person name="Brodie E.L."/>
            <person name="Williams K.H."/>
            <person name="Hubbard S.S."/>
            <person name="Banfield J.F."/>
        </authorList>
    </citation>
    <scope>NUCLEOTIDE SEQUENCE [LARGE SCALE GENOMIC DNA]</scope>
</reference>
<dbReference type="AlphaFoldDB" id="A0A1F7GI66"/>
<feature type="transmembrane region" description="Helical" evidence="1">
    <location>
        <begin position="6"/>
        <end position="25"/>
    </location>
</feature>
<evidence type="ECO:0000256" key="1">
    <source>
        <dbReference type="SAM" id="Phobius"/>
    </source>
</evidence>
<name>A0A1F7GI66_9BACT</name>
<dbReference type="InterPro" id="IPR013783">
    <property type="entry name" value="Ig-like_fold"/>
</dbReference>
<keyword evidence="1" id="KW-1133">Transmembrane helix</keyword>
<organism evidence="2 3">
    <name type="scientific">Candidatus Roizmanbacteria bacterium RIFCSPHIGHO2_01_FULL_39_8</name>
    <dbReference type="NCBI Taxonomy" id="1802033"/>
    <lineage>
        <taxon>Bacteria</taxon>
        <taxon>Candidatus Roizmaniibacteriota</taxon>
    </lineage>
</organism>
<keyword evidence="1" id="KW-0812">Transmembrane</keyword>
<accession>A0A1F7GI66</accession>
<comment type="caution">
    <text evidence="2">The sequence shown here is derived from an EMBL/GenBank/DDBJ whole genome shotgun (WGS) entry which is preliminary data.</text>
</comment>
<sequence length="144" mass="16157">MKKETVIAVFFGILFGAVVALFLIAKNKEFQFNTTKTIAPSGILNQKAKSNPLVTDILEISEPQNNSIFSTNSVQIKGSAEKNSLIVILSPIKEMIFSNEQKDFSVNFPLALGENVINITVHSRNNRVRPQEKELRIYYLEAEL</sequence>
<dbReference type="Gene3D" id="2.60.40.10">
    <property type="entry name" value="Immunoglobulins"/>
    <property type="match status" value="1"/>
</dbReference>
<evidence type="ECO:0008006" key="4">
    <source>
        <dbReference type="Google" id="ProtNLM"/>
    </source>
</evidence>
<evidence type="ECO:0000313" key="3">
    <source>
        <dbReference type="Proteomes" id="UP000177026"/>
    </source>
</evidence>
<gene>
    <name evidence="2" type="ORF">A2866_00625</name>
</gene>
<keyword evidence="1" id="KW-0472">Membrane</keyword>
<proteinExistence type="predicted"/>